<dbReference type="InterPro" id="IPR016181">
    <property type="entry name" value="Acyl_CoA_acyltransferase"/>
</dbReference>
<evidence type="ECO:0000259" key="1">
    <source>
        <dbReference type="Pfam" id="PF09924"/>
    </source>
</evidence>
<dbReference type="OrthoDB" id="9765580at2"/>
<dbReference type="AlphaFoldDB" id="A0A1G7JWM5"/>
<dbReference type="PANTHER" id="PTHR41373">
    <property type="entry name" value="DUF2156 DOMAIN-CONTAINING PROTEIN"/>
    <property type="match status" value="1"/>
</dbReference>
<dbReference type="PANTHER" id="PTHR41373:SF1">
    <property type="entry name" value="PHOSPHATIDYLGLYCEROL LYSYLTRANSFERASE C-TERMINAL DOMAIN-CONTAINING PROTEIN"/>
    <property type="match status" value="1"/>
</dbReference>
<accession>A0A1G7JWM5</accession>
<protein>
    <recommendedName>
        <fullName evidence="1">Phosphatidylglycerol lysyltransferase C-terminal domain-containing protein</fullName>
    </recommendedName>
</protein>
<reference evidence="3" key="1">
    <citation type="submission" date="2016-10" db="EMBL/GenBank/DDBJ databases">
        <authorList>
            <person name="Varghese N."/>
            <person name="Submissions S."/>
        </authorList>
    </citation>
    <scope>NUCLEOTIDE SEQUENCE [LARGE SCALE GENOMIC DNA]</scope>
    <source>
        <strain evidence="3">KHC7</strain>
    </source>
</reference>
<dbReference type="EMBL" id="FNBX01000003">
    <property type="protein sequence ID" value="SDF29215.1"/>
    <property type="molecule type" value="Genomic_DNA"/>
</dbReference>
<dbReference type="SUPFAM" id="SSF55729">
    <property type="entry name" value="Acyl-CoA N-acyltransferases (Nat)"/>
    <property type="match status" value="2"/>
</dbReference>
<dbReference type="STRING" id="571438.SAMN05192586_103165"/>
<dbReference type="RefSeq" id="WP_092152915.1">
    <property type="nucleotide sequence ID" value="NZ_FNBX01000003.1"/>
</dbReference>
<evidence type="ECO:0000313" key="3">
    <source>
        <dbReference type="Proteomes" id="UP000199355"/>
    </source>
</evidence>
<proteinExistence type="predicted"/>
<feature type="domain" description="Phosphatidylglycerol lysyltransferase C-terminal" evidence="1">
    <location>
        <begin position="28"/>
        <end position="291"/>
    </location>
</feature>
<organism evidence="2 3">
    <name type="scientific">Desulfovibrio legallii</name>
    <dbReference type="NCBI Taxonomy" id="571438"/>
    <lineage>
        <taxon>Bacteria</taxon>
        <taxon>Pseudomonadati</taxon>
        <taxon>Thermodesulfobacteriota</taxon>
        <taxon>Desulfovibrionia</taxon>
        <taxon>Desulfovibrionales</taxon>
        <taxon>Desulfovibrionaceae</taxon>
        <taxon>Desulfovibrio</taxon>
    </lineage>
</organism>
<dbReference type="PIRSF" id="PIRSF018688">
    <property type="entry name" value="UCP018688"/>
    <property type="match status" value="1"/>
</dbReference>
<name>A0A1G7JWM5_9BACT</name>
<gene>
    <name evidence="2" type="ORF">SAMN05192586_103165</name>
</gene>
<sequence length="297" mass="34684">MSKDFTPVSLEDRDRYYELWRRTPCRSLDYTLANLWGWQAYYGLEWRFADNLCWIRQTRPDLVCWAPVGDWNNAPWKDLLPCGFDATDHRVTRVPESLFQIWRQALPEQVEGKEDRGQWEYLYKQTDLAELPGNRFHKKRNHCNSYVKAYGQPDYRSLSDAMVEDVLGLQDDWCQWHECEGSPSLQAENEAINRVLSHWDSFRGLVGGSLYVGGRMVAFSVGENLDDVSLGVHYEKGLNGFKGVYQTINCEFSRRAGAGFTYINRAQDLDEEGLRQAKMTYMPADFLRKYQVVVRQK</sequence>
<dbReference type="Proteomes" id="UP000199355">
    <property type="component" value="Unassembled WGS sequence"/>
</dbReference>
<dbReference type="InterPro" id="IPR024320">
    <property type="entry name" value="LPG_synthase_C"/>
</dbReference>
<evidence type="ECO:0000313" key="2">
    <source>
        <dbReference type="EMBL" id="SDF29215.1"/>
    </source>
</evidence>
<dbReference type="Pfam" id="PF09924">
    <property type="entry name" value="LPG_synthase_C"/>
    <property type="match status" value="1"/>
</dbReference>
<keyword evidence="3" id="KW-1185">Reference proteome</keyword>
<dbReference type="Gene3D" id="3.40.630.30">
    <property type="match status" value="1"/>
</dbReference>
<dbReference type="InterPro" id="IPR016732">
    <property type="entry name" value="UCP018688"/>
</dbReference>